<dbReference type="SUPFAM" id="SSF55486">
    <property type="entry name" value="Metalloproteases ('zincins'), catalytic domain"/>
    <property type="match status" value="1"/>
</dbReference>
<keyword evidence="10 15" id="KW-0862">Zinc</keyword>
<evidence type="ECO:0000256" key="4">
    <source>
        <dbReference type="ARBA" id="ARBA00022438"/>
    </source>
</evidence>
<evidence type="ECO:0000256" key="12">
    <source>
        <dbReference type="ARBA" id="ARBA00023288"/>
    </source>
</evidence>
<dbReference type="PANTHER" id="PTHR11533">
    <property type="entry name" value="PROTEASE M1 ZINC METALLOPROTEASE"/>
    <property type="match status" value="1"/>
</dbReference>
<evidence type="ECO:0000256" key="17">
    <source>
        <dbReference type="RuleBase" id="RU364040"/>
    </source>
</evidence>
<evidence type="ECO:0000259" key="18">
    <source>
        <dbReference type="Pfam" id="PF01433"/>
    </source>
</evidence>
<organism evidence="21">
    <name type="scientific">Culicoides sonorensis</name>
    <name type="common">Biting midge</name>
    <dbReference type="NCBI Taxonomy" id="179676"/>
    <lineage>
        <taxon>Eukaryota</taxon>
        <taxon>Metazoa</taxon>
        <taxon>Ecdysozoa</taxon>
        <taxon>Arthropoda</taxon>
        <taxon>Hexapoda</taxon>
        <taxon>Insecta</taxon>
        <taxon>Pterygota</taxon>
        <taxon>Neoptera</taxon>
        <taxon>Endopterygota</taxon>
        <taxon>Diptera</taxon>
        <taxon>Nematocera</taxon>
        <taxon>Chironomoidea</taxon>
        <taxon>Ceratopogonidae</taxon>
        <taxon>Ceratopogoninae</taxon>
        <taxon>Culicoides</taxon>
        <taxon>Monoculicoides</taxon>
    </lineage>
</organism>
<feature type="binding site" evidence="15">
    <location>
        <position position="341"/>
    </location>
    <ligand>
        <name>Zn(2+)</name>
        <dbReference type="ChEBI" id="CHEBI:29105"/>
        <note>catalytic</note>
    </ligand>
</feature>
<dbReference type="AlphaFoldDB" id="A0A336LHN3"/>
<dbReference type="InterPro" id="IPR001930">
    <property type="entry name" value="Peptidase_M1"/>
</dbReference>
<dbReference type="InterPro" id="IPR042097">
    <property type="entry name" value="Aminopeptidase_N-like_N_sf"/>
</dbReference>
<dbReference type="FunFam" id="1.25.50.20:FF:000002">
    <property type="entry name" value="Aminopeptidase"/>
    <property type="match status" value="1"/>
</dbReference>
<keyword evidence="9 17" id="KW-0378">Hydrolase</keyword>
<evidence type="ECO:0000256" key="16">
    <source>
        <dbReference type="PIRSR" id="PIRSR634016-4"/>
    </source>
</evidence>
<evidence type="ECO:0000256" key="8">
    <source>
        <dbReference type="ARBA" id="ARBA00022723"/>
    </source>
</evidence>
<dbReference type="FunFam" id="2.60.40.1910:FF:000002">
    <property type="entry name" value="Aminopeptidase"/>
    <property type="match status" value="1"/>
</dbReference>
<dbReference type="GO" id="GO:0005737">
    <property type="term" value="C:cytoplasm"/>
    <property type="evidence" value="ECO:0007669"/>
    <property type="project" value="UniProtKB-SubCell"/>
</dbReference>
<comment type="subcellular location">
    <subcellularLocation>
        <location evidence="2">Cell membrane</location>
        <topology evidence="2">Lipid-anchor</topology>
        <topology evidence="2">GPI-anchor</topology>
    </subcellularLocation>
    <subcellularLocation>
        <location evidence="1">Cytoplasm</location>
    </subcellularLocation>
</comment>
<feature type="domain" description="ERAP1-like C-terminal" evidence="19">
    <location>
        <begin position="565"/>
        <end position="877"/>
    </location>
</feature>
<dbReference type="GO" id="GO:0005886">
    <property type="term" value="C:plasma membrane"/>
    <property type="evidence" value="ECO:0007669"/>
    <property type="project" value="UniProtKB-SubCell"/>
</dbReference>
<dbReference type="GO" id="GO:0070006">
    <property type="term" value="F:metalloaminopeptidase activity"/>
    <property type="evidence" value="ECO:0007669"/>
    <property type="project" value="TreeGrafter"/>
</dbReference>
<accession>A0A336LHN3</accession>
<dbReference type="Gene3D" id="2.60.40.1910">
    <property type="match status" value="1"/>
</dbReference>
<feature type="domain" description="Peptidase M1 membrane alanine aminopeptidase" evidence="18">
    <location>
        <begin position="269"/>
        <end position="486"/>
    </location>
</feature>
<dbReference type="GO" id="GO:0043171">
    <property type="term" value="P:peptide catabolic process"/>
    <property type="evidence" value="ECO:0007669"/>
    <property type="project" value="TreeGrafter"/>
</dbReference>
<keyword evidence="11 17" id="KW-0482">Metalloprotease</keyword>
<keyword evidence="6" id="KW-0336">GPI-anchor</keyword>
<dbReference type="InterPro" id="IPR024571">
    <property type="entry name" value="ERAP1-like_C_dom"/>
</dbReference>
<evidence type="ECO:0000256" key="15">
    <source>
        <dbReference type="PIRSR" id="PIRSR634016-3"/>
    </source>
</evidence>
<evidence type="ECO:0000256" key="5">
    <source>
        <dbReference type="ARBA" id="ARBA00022490"/>
    </source>
</evidence>
<dbReference type="InterPro" id="IPR014782">
    <property type="entry name" value="Peptidase_M1_dom"/>
</dbReference>
<feature type="site" description="Transition state stabilizer" evidence="16">
    <location>
        <position position="427"/>
    </location>
</feature>
<keyword evidence="5" id="KW-0963">Cytoplasm</keyword>
<dbReference type="GO" id="GO:0042277">
    <property type="term" value="F:peptide binding"/>
    <property type="evidence" value="ECO:0007669"/>
    <property type="project" value="TreeGrafter"/>
</dbReference>
<dbReference type="Gene3D" id="1.10.390.10">
    <property type="entry name" value="Neutral Protease Domain 2"/>
    <property type="match status" value="1"/>
</dbReference>
<dbReference type="SUPFAM" id="SSF63737">
    <property type="entry name" value="Leukotriene A4 hydrolase N-terminal domain"/>
    <property type="match status" value="1"/>
</dbReference>
<dbReference type="Pfam" id="PF01433">
    <property type="entry name" value="Peptidase_M1"/>
    <property type="match status" value="1"/>
</dbReference>
<keyword evidence="12" id="KW-0449">Lipoprotein</keyword>
<evidence type="ECO:0000256" key="11">
    <source>
        <dbReference type="ARBA" id="ARBA00023049"/>
    </source>
</evidence>
<dbReference type="EMBL" id="UFQT01000007">
    <property type="protein sequence ID" value="SSX17502.1"/>
    <property type="molecule type" value="Genomic_DNA"/>
</dbReference>
<dbReference type="InterPro" id="IPR045357">
    <property type="entry name" value="Aminopeptidase_N-like_N"/>
</dbReference>
<feature type="binding site" evidence="15">
    <location>
        <position position="345"/>
    </location>
    <ligand>
        <name>Zn(2+)</name>
        <dbReference type="ChEBI" id="CHEBI:29105"/>
        <note>catalytic</note>
    </ligand>
</feature>
<dbReference type="FunFam" id="1.10.390.10:FF:000001">
    <property type="entry name" value="Aminopeptidase"/>
    <property type="match status" value="1"/>
</dbReference>
<name>A0A336LHN3_CULSO</name>
<evidence type="ECO:0000259" key="20">
    <source>
        <dbReference type="Pfam" id="PF17900"/>
    </source>
</evidence>
<comment type="catalytic activity">
    <reaction evidence="13">
        <text>Release of an N-terminal amino acid, preferentially alanine, from a wide range of peptides, amides and arylamides.</text>
        <dbReference type="EC" id="3.4.11.14"/>
    </reaction>
</comment>
<keyword evidence="6" id="KW-0325">Glycoprotein</keyword>
<dbReference type="CDD" id="cd09601">
    <property type="entry name" value="M1_APN-Q_like"/>
    <property type="match status" value="1"/>
</dbReference>
<reference evidence="21" key="1">
    <citation type="submission" date="2018-07" db="EMBL/GenBank/DDBJ databases">
        <authorList>
            <person name="Quirk P.G."/>
            <person name="Krulwich T.A."/>
        </authorList>
    </citation>
    <scope>NUCLEOTIDE SEQUENCE</scope>
</reference>
<dbReference type="GO" id="GO:0016285">
    <property type="term" value="F:alanyl aminopeptidase activity"/>
    <property type="evidence" value="ECO:0007669"/>
    <property type="project" value="UniProtKB-EC"/>
</dbReference>
<keyword evidence="4 17" id="KW-0031">Aminopeptidase</keyword>
<dbReference type="Gene3D" id="2.60.40.1730">
    <property type="entry name" value="tricorn interacting facor f3 domain"/>
    <property type="match status" value="1"/>
</dbReference>
<evidence type="ECO:0000256" key="6">
    <source>
        <dbReference type="ARBA" id="ARBA00022622"/>
    </source>
</evidence>
<proteinExistence type="inferred from homology"/>
<comment type="similarity">
    <text evidence="3 17">Belongs to the peptidase M1 family.</text>
</comment>
<feature type="active site" description="Proton acceptor" evidence="14">
    <location>
        <position position="342"/>
    </location>
</feature>
<feature type="binding site" evidence="15">
    <location>
        <position position="364"/>
    </location>
    <ligand>
        <name>Zn(2+)</name>
        <dbReference type="ChEBI" id="CHEBI:29105"/>
        <note>catalytic</note>
    </ligand>
</feature>
<evidence type="ECO:0000256" key="2">
    <source>
        <dbReference type="ARBA" id="ARBA00004609"/>
    </source>
</evidence>
<keyword evidence="7 17" id="KW-0645">Protease</keyword>
<dbReference type="VEuPathDB" id="VectorBase:CSON014435"/>
<sequence>MQIFKFIQTFVCYRASSRVISSKYIKSLYHIRTFASHESILKMLNSKVRPVHYDLTLKPNLKAFTFDGKTKIKLRVLEETNEIVLNAVKLKVTSTSLLLKDGSEISPKETKESEKDETITFVFSDPLKMEDTEMEIEFTGELNDKMKGFYRSKYFVEGDDEPRYAAVTQFEATDARRCFPCFDAPEFKATFDITVIAPKKLTTLSNMPVISEFEQDGNLKVVKFDRSPIMSSYLLAIVVGEFDYIEGKSEDGVLVRVYTPLNKKEQGTYALDVAVKVLPYYKNYFNIGFPLPKLDLIAIADLACGAMENWGLITYRETLLLVDPSNTSLLKKQHIALTVGHEIAHQWFGNLVTMNWWTHLWLNEGYASFSEFLCTHFLFPEFDIWTQFVTDMYTRALDLDSLKSSHPIEVEVNHPDEIDEIFDEISYNKGACIIRMLHNYIGDADFRKGMHLYLNRHQYGNTKTEDLWKAFAESAAKPVTQVMTNWVKAVGFPVVSVVKSVQTGNKRVLTLTQERFIADGSAADEKTVWMIPISVATPKNSNALTFVFDKETTEVTIEDVSENDWIKINPGTVGFYRTQYLPEMLEAFVKHEAIQKRILPPLDRLGLMDDLFALIQAGKVSTVEFFKLVDAYRDEDNYTVWQAICTNLHKLQLLLSHTDYSPLFDKFCVKLYTPIAKKLGWVKRADESHLDTLLRPLVLARLISSGCETTINEAKEMFKKQGSNVDADLRQLVYKAVMQSGNQATFDEMLKVYRSAESQEEKDRLGLAFGAIRDQSVLVKVLEFAMSEEPRSTETVRIISAAAINIKGRDLTWKFFKDNAKAFQAKYEGGYLLSWMAKSLTENFASEEKAVEVETFFKENVFPGTERTIQQAVETIRLSAKWLKRDRASIESYLKSQSN</sequence>
<evidence type="ECO:0000256" key="10">
    <source>
        <dbReference type="ARBA" id="ARBA00022833"/>
    </source>
</evidence>
<dbReference type="Pfam" id="PF17900">
    <property type="entry name" value="Peptidase_M1_N"/>
    <property type="match status" value="1"/>
</dbReference>
<comment type="cofactor">
    <cofactor evidence="15 17">
        <name>Zn(2+)</name>
        <dbReference type="ChEBI" id="CHEBI:29105"/>
    </cofactor>
    <text evidence="15 17">Binds 1 zinc ion per subunit.</text>
</comment>
<dbReference type="Gene3D" id="1.25.50.20">
    <property type="match status" value="1"/>
</dbReference>
<dbReference type="InterPro" id="IPR050344">
    <property type="entry name" value="Peptidase_M1_aminopeptidases"/>
</dbReference>
<dbReference type="InterPro" id="IPR034016">
    <property type="entry name" value="M1_APN-typ"/>
</dbReference>
<evidence type="ECO:0000256" key="1">
    <source>
        <dbReference type="ARBA" id="ARBA00004496"/>
    </source>
</evidence>
<dbReference type="PRINTS" id="PR00756">
    <property type="entry name" value="ALADIPTASE"/>
</dbReference>
<protein>
    <recommendedName>
        <fullName evidence="17">Aminopeptidase</fullName>
        <ecNumber evidence="17">3.4.11.-</ecNumber>
    </recommendedName>
</protein>
<evidence type="ECO:0000256" key="9">
    <source>
        <dbReference type="ARBA" id="ARBA00022801"/>
    </source>
</evidence>
<evidence type="ECO:0000256" key="13">
    <source>
        <dbReference type="ARBA" id="ARBA00052895"/>
    </source>
</evidence>
<feature type="domain" description="Aminopeptidase N-like N-terminal" evidence="20">
    <location>
        <begin position="50"/>
        <end position="234"/>
    </location>
</feature>
<dbReference type="PANTHER" id="PTHR11533:SF174">
    <property type="entry name" value="PUROMYCIN-SENSITIVE AMINOPEPTIDASE-RELATED"/>
    <property type="match status" value="1"/>
</dbReference>
<keyword evidence="6" id="KW-0472">Membrane</keyword>
<dbReference type="InterPro" id="IPR027268">
    <property type="entry name" value="Peptidase_M4/M1_CTD_sf"/>
</dbReference>
<dbReference type="GO" id="GO:0006508">
    <property type="term" value="P:proteolysis"/>
    <property type="evidence" value="ECO:0007669"/>
    <property type="project" value="UniProtKB-KW"/>
</dbReference>
<dbReference type="GO" id="GO:0098552">
    <property type="term" value="C:side of membrane"/>
    <property type="evidence" value="ECO:0007669"/>
    <property type="project" value="UniProtKB-KW"/>
</dbReference>
<dbReference type="GO" id="GO:0008270">
    <property type="term" value="F:zinc ion binding"/>
    <property type="evidence" value="ECO:0007669"/>
    <property type="project" value="UniProtKB-UniRule"/>
</dbReference>
<evidence type="ECO:0000256" key="3">
    <source>
        <dbReference type="ARBA" id="ARBA00010136"/>
    </source>
</evidence>
<dbReference type="OMA" id="MMEYVAI"/>
<evidence type="ECO:0000256" key="7">
    <source>
        <dbReference type="ARBA" id="ARBA00022670"/>
    </source>
</evidence>
<dbReference type="FunFam" id="2.60.40.1730:FF:000002">
    <property type="entry name" value="Aminopeptidase"/>
    <property type="match status" value="1"/>
</dbReference>
<dbReference type="Pfam" id="PF11838">
    <property type="entry name" value="ERAP1_C"/>
    <property type="match status" value="1"/>
</dbReference>
<evidence type="ECO:0000256" key="14">
    <source>
        <dbReference type="PIRSR" id="PIRSR634016-1"/>
    </source>
</evidence>
<dbReference type="GO" id="GO:0005615">
    <property type="term" value="C:extracellular space"/>
    <property type="evidence" value="ECO:0007669"/>
    <property type="project" value="TreeGrafter"/>
</dbReference>
<dbReference type="EC" id="3.4.11.-" evidence="17"/>
<evidence type="ECO:0000313" key="21">
    <source>
        <dbReference type="EMBL" id="SSX17502.1"/>
    </source>
</evidence>
<gene>
    <name evidence="21" type="primary">CSON014435</name>
</gene>
<evidence type="ECO:0000259" key="19">
    <source>
        <dbReference type="Pfam" id="PF11838"/>
    </source>
</evidence>
<keyword evidence="8 15" id="KW-0479">Metal-binding</keyword>